<dbReference type="AlphaFoldDB" id="A0A212QQS2"/>
<evidence type="ECO:0000313" key="1">
    <source>
        <dbReference type="EMBL" id="SNB61884.1"/>
    </source>
</evidence>
<sequence length="261" mass="28256">MKRWKIVGALVLLVLLIGMVGVGIGIARMAMGWTLPTFDGAGPVPSAPGPGRWPGGRTGPWSGMGWGAIPGTPLSDEEAVRIARDVIAAYGNPDLELAEVMAFDNHFYAQARERSTGRYAFEFLIDRFTGAAHPEPGPNMMWNARYGMMRNHGMMGSGWGVSGEMRLSPEEARRIAQAYLDSAMPGATVDEEADPFYGYYTLHILRDGRIVGMLSVHGSTGQVWVHTWHGSFLRMVYGHEGEHGSFGGDGAALAFLSIISL</sequence>
<dbReference type="RefSeq" id="WP_088570650.1">
    <property type="nucleotide sequence ID" value="NZ_FYEK01000020.1"/>
</dbReference>
<dbReference type="InParanoid" id="A0A212QQS2"/>
<dbReference type="OrthoDB" id="2082683at2"/>
<evidence type="ECO:0008006" key="3">
    <source>
        <dbReference type="Google" id="ProtNLM"/>
    </source>
</evidence>
<reference evidence="2" key="1">
    <citation type="submission" date="2017-06" db="EMBL/GenBank/DDBJ databases">
        <authorList>
            <person name="Varghese N."/>
            <person name="Submissions S."/>
        </authorList>
    </citation>
    <scope>NUCLEOTIDE SEQUENCE [LARGE SCALE GENOMIC DNA]</scope>
    <source>
        <strain evidence="2">JAD2</strain>
    </source>
</reference>
<protein>
    <recommendedName>
        <fullName evidence="3">Peptidase propeptide and YPEB domain-containing protein</fullName>
    </recommendedName>
</protein>
<accession>A0A212QQS2</accession>
<dbReference type="EMBL" id="FYEK01000020">
    <property type="protein sequence ID" value="SNB61884.1"/>
    <property type="molecule type" value="Genomic_DNA"/>
</dbReference>
<dbReference type="Proteomes" id="UP000197025">
    <property type="component" value="Unassembled WGS sequence"/>
</dbReference>
<organism evidence="1 2">
    <name type="scientific">Thermoflexus hugenholtzii JAD2</name>
    <dbReference type="NCBI Taxonomy" id="877466"/>
    <lineage>
        <taxon>Bacteria</taxon>
        <taxon>Bacillati</taxon>
        <taxon>Chloroflexota</taxon>
        <taxon>Thermoflexia</taxon>
        <taxon>Thermoflexales</taxon>
        <taxon>Thermoflexaceae</taxon>
        <taxon>Thermoflexus</taxon>
    </lineage>
</organism>
<gene>
    <name evidence="1" type="ORF">SAMN02746019_00027270</name>
</gene>
<keyword evidence="2" id="KW-1185">Reference proteome</keyword>
<evidence type="ECO:0000313" key="2">
    <source>
        <dbReference type="Proteomes" id="UP000197025"/>
    </source>
</evidence>
<proteinExistence type="predicted"/>
<name>A0A212QQS2_9CHLR</name>